<dbReference type="STRING" id="1314781.A0A165CW57"/>
<dbReference type="FunFam" id="3.30.300.110:FF:000001">
    <property type="entry name" value="tRNA (guanine(37)-N1)-methyltransferase"/>
    <property type="match status" value="1"/>
</dbReference>
<dbReference type="Gene3D" id="3.40.50.150">
    <property type="entry name" value="Vaccinia Virus protein VP39"/>
    <property type="match status" value="1"/>
</dbReference>
<evidence type="ECO:0000313" key="12">
    <source>
        <dbReference type="EMBL" id="KZV83263.1"/>
    </source>
</evidence>
<dbReference type="EMBL" id="KV426281">
    <property type="protein sequence ID" value="KZV83263.1"/>
    <property type="molecule type" value="Genomic_DNA"/>
</dbReference>
<dbReference type="InterPro" id="IPR056744">
    <property type="entry name" value="TRM5/TYW2-like_N"/>
</dbReference>
<proteinExistence type="inferred from homology"/>
<name>A0A165CW57_EXIGL</name>
<evidence type="ECO:0000256" key="6">
    <source>
        <dbReference type="ARBA" id="ARBA00022694"/>
    </source>
</evidence>
<evidence type="ECO:0000256" key="3">
    <source>
        <dbReference type="ARBA" id="ARBA00022603"/>
    </source>
</evidence>
<keyword evidence="4 10" id="KW-0808">Transferase</keyword>
<organism evidence="12 13">
    <name type="scientific">Exidia glandulosa HHB12029</name>
    <dbReference type="NCBI Taxonomy" id="1314781"/>
    <lineage>
        <taxon>Eukaryota</taxon>
        <taxon>Fungi</taxon>
        <taxon>Dikarya</taxon>
        <taxon>Basidiomycota</taxon>
        <taxon>Agaricomycotina</taxon>
        <taxon>Agaricomycetes</taxon>
        <taxon>Auriculariales</taxon>
        <taxon>Exidiaceae</taxon>
        <taxon>Exidia</taxon>
    </lineage>
</organism>
<dbReference type="InterPro" id="IPR029063">
    <property type="entry name" value="SAM-dependent_MTases_sf"/>
</dbReference>
<dbReference type="GO" id="GO:0052906">
    <property type="term" value="F:tRNA (guanine(37)-N1)-methyltransferase activity"/>
    <property type="evidence" value="ECO:0007669"/>
    <property type="project" value="UniProtKB-UniRule"/>
</dbReference>
<comment type="similarity">
    <text evidence="10">Belongs to the TRM5 / TYW2 family.</text>
</comment>
<evidence type="ECO:0000256" key="8">
    <source>
        <dbReference type="ARBA" id="ARBA00023242"/>
    </source>
</evidence>
<evidence type="ECO:0000256" key="9">
    <source>
        <dbReference type="ARBA" id="ARBA00047783"/>
    </source>
</evidence>
<dbReference type="CDD" id="cd02440">
    <property type="entry name" value="AdoMet_MTases"/>
    <property type="match status" value="1"/>
</dbReference>
<feature type="binding site" evidence="10">
    <location>
        <begin position="258"/>
        <end position="259"/>
    </location>
    <ligand>
        <name>S-adenosyl-L-methionine</name>
        <dbReference type="ChEBI" id="CHEBI:59789"/>
    </ligand>
</feature>
<dbReference type="OrthoDB" id="408788at2759"/>
<keyword evidence="8 10" id="KW-0539">Nucleus</keyword>
<keyword evidence="13" id="KW-1185">Reference proteome</keyword>
<keyword evidence="5 10" id="KW-0949">S-adenosyl-L-methionine</keyword>
<evidence type="ECO:0000256" key="5">
    <source>
        <dbReference type="ARBA" id="ARBA00022691"/>
    </source>
</evidence>
<sequence length="451" mass="50611">MSLNLSPPVHRGMTVLDRAAFTKSIRLLGARVPAARTGPLLKAEPLRKCVLREPRLRNVVYQDPADEDRIILFRVESEDELPNDARQFLDSEGATLVHHDVELDYDYWSREQILESVLPEELCADAPSSFTITGHLAHYNLRDEYLPFKHLVGQVTLDKNSNLRTVVNKLDSIDTQFRFFKMELLAGDDDYVVEANESSCKFKFDFSRVYWNSRLGHEHERLVSIFKPGDVVADAFAGVGPFAVPAAKQKGCIVYANDLNPVSVEWLRVNVESNKVSDYVRVSELDGREFIRDVFTSAWHNPIPTPPPYKSAKQKARERHYKTTPAYTVAPAPDAAQPAPALRRVGHIVMNLPDSALTFLDAFRGALSIPDADPAAVREVYTSMPTVHVHCFTRELDPEAAKRDLSSRGASALGAPLPEDAVYHLVRSVAPNKEMYCISFVLPESVAFQQR</sequence>
<dbReference type="Pfam" id="PF02475">
    <property type="entry name" value="TRM5-TYW2_MTfase"/>
    <property type="match status" value="1"/>
</dbReference>
<keyword evidence="3 10" id="KW-0489">Methyltransferase</keyword>
<comment type="subcellular location">
    <subcellularLocation>
        <location evidence="10">Mitochondrion matrix</location>
    </subcellularLocation>
    <subcellularLocation>
        <location evidence="10">Nucleus</location>
    </subcellularLocation>
    <subcellularLocation>
        <location evidence="10">Cytoplasm</location>
    </subcellularLocation>
    <text evidence="10">Predominantly in the mitochondria and in the nucleus.</text>
</comment>
<dbReference type="InterPro" id="IPR030382">
    <property type="entry name" value="MeTrfase_TRM5/TYW2"/>
</dbReference>
<keyword evidence="6 10" id="KW-0819">tRNA processing</keyword>
<dbReference type="EC" id="2.1.1.228" evidence="10"/>
<evidence type="ECO:0000256" key="2">
    <source>
        <dbReference type="ARBA" id="ARBA00022490"/>
    </source>
</evidence>
<evidence type="ECO:0000256" key="1">
    <source>
        <dbReference type="ARBA" id="ARBA00009775"/>
    </source>
</evidence>
<dbReference type="Gene3D" id="3.30.300.110">
    <property type="entry name" value="Met-10+ protein-like domains"/>
    <property type="match status" value="1"/>
</dbReference>
<keyword evidence="2 10" id="KW-0963">Cytoplasm</keyword>
<dbReference type="FunCoup" id="A0A165CW57">
    <property type="interactions" value="418"/>
</dbReference>
<gene>
    <name evidence="10" type="primary">TRM5</name>
    <name evidence="12" type="ORF">EXIGLDRAFT_777750</name>
</gene>
<evidence type="ECO:0000259" key="11">
    <source>
        <dbReference type="PROSITE" id="PS51684"/>
    </source>
</evidence>
<evidence type="ECO:0000256" key="4">
    <source>
        <dbReference type="ARBA" id="ARBA00022679"/>
    </source>
</evidence>
<dbReference type="InterPro" id="IPR056743">
    <property type="entry name" value="TRM5-TYW2-like_MTfase"/>
</dbReference>
<feature type="binding site" evidence="10">
    <location>
        <begin position="286"/>
        <end position="287"/>
    </location>
    <ligand>
        <name>S-adenosyl-L-methionine</name>
        <dbReference type="ChEBI" id="CHEBI:59789"/>
    </ligand>
</feature>
<dbReference type="GO" id="GO:0005634">
    <property type="term" value="C:nucleus"/>
    <property type="evidence" value="ECO:0007669"/>
    <property type="project" value="UniProtKB-SubCell"/>
</dbReference>
<protein>
    <recommendedName>
        <fullName evidence="10">tRNA (guanine(37)-N1)-methyltransferase</fullName>
        <ecNumber evidence="10">2.1.1.228</ecNumber>
    </recommendedName>
    <alternativeName>
        <fullName evidence="10">M1G-methyltransferase</fullName>
    </alternativeName>
    <alternativeName>
        <fullName evidence="10">tRNA [GM37] methyltransferase</fullName>
    </alternativeName>
    <alternativeName>
        <fullName evidence="10">tRNA methyltransferase 5</fullName>
    </alternativeName>
</protein>
<dbReference type="Pfam" id="PF25133">
    <property type="entry name" value="TYW2_N_2"/>
    <property type="match status" value="1"/>
</dbReference>
<comment type="catalytic activity">
    <reaction evidence="9 10">
        <text>guanosine(37) in tRNA + S-adenosyl-L-methionine = N(1)-methylguanosine(37) in tRNA + S-adenosyl-L-homocysteine + H(+)</text>
        <dbReference type="Rhea" id="RHEA:36899"/>
        <dbReference type="Rhea" id="RHEA-COMP:10145"/>
        <dbReference type="Rhea" id="RHEA-COMP:10147"/>
        <dbReference type="ChEBI" id="CHEBI:15378"/>
        <dbReference type="ChEBI" id="CHEBI:57856"/>
        <dbReference type="ChEBI" id="CHEBI:59789"/>
        <dbReference type="ChEBI" id="CHEBI:73542"/>
        <dbReference type="ChEBI" id="CHEBI:74269"/>
        <dbReference type="EC" id="2.1.1.228"/>
    </reaction>
</comment>
<evidence type="ECO:0000256" key="7">
    <source>
        <dbReference type="ARBA" id="ARBA00023128"/>
    </source>
</evidence>
<dbReference type="GO" id="GO:0002939">
    <property type="term" value="P:tRNA N1-guanine methylation"/>
    <property type="evidence" value="ECO:0007669"/>
    <property type="project" value="TreeGrafter"/>
</dbReference>
<comment type="function">
    <text evidence="10">Specifically methylates the N1 position of guanosine-37 in various cytoplasmic and mitochondrial tRNAs. Methylation is not dependent on the nature of the nucleoside 5' of the target nucleoside. This is the first step in the biosynthesis of wybutosine (yW), a modified base adjacent to the anticodon of tRNAs and required for accurate decoding.</text>
</comment>
<evidence type="ECO:0000313" key="13">
    <source>
        <dbReference type="Proteomes" id="UP000077266"/>
    </source>
</evidence>
<feature type="domain" description="SAM-dependent methyltransferase TRM5/TYW2-type" evidence="11">
    <location>
        <begin position="130"/>
        <end position="444"/>
    </location>
</feature>
<dbReference type="Proteomes" id="UP000077266">
    <property type="component" value="Unassembled WGS sequence"/>
</dbReference>
<dbReference type="SUPFAM" id="SSF53335">
    <property type="entry name" value="S-adenosyl-L-methionine-dependent methyltransferases"/>
    <property type="match status" value="1"/>
</dbReference>
<evidence type="ECO:0000256" key="10">
    <source>
        <dbReference type="HAMAP-Rule" id="MF_03152"/>
    </source>
</evidence>
<dbReference type="InterPro" id="IPR025792">
    <property type="entry name" value="tRNA_Gua_MeTrfase_euk"/>
</dbReference>
<reference evidence="12 13" key="1">
    <citation type="journal article" date="2016" name="Mol. Biol. Evol.">
        <title>Comparative Genomics of Early-Diverging Mushroom-Forming Fungi Provides Insights into the Origins of Lignocellulose Decay Capabilities.</title>
        <authorList>
            <person name="Nagy L.G."/>
            <person name="Riley R."/>
            <person name="Tritt A."/>
            <person name="Adam C."/>
            <person name="Daum C."/>
            <person name="Floudas D."/>
            <person name="Sun H."/>
            <person name="Yadav J.S."/>
            <person name="Pangilinan J."/>
            <person name="Larsson K.H."/>
            <person name="Matsuura K."/>
            <person name="Barry K."/>
            <person name="Labutti K."/>
            <person name="Kuo R."/>
            <person name="Ohm R.A."/>
            <person name="Bhattacharya S.S."/>
            <person name="Shirouzu T."/>
            <person name="Yoshinaga Y."/>
            <person name="Martin F.M."/>
            <person name="Grigoriev I.V."/>
            <person name="Hibbett D.S."/>
        </authorList>
    </citation>
    <scope>NUCLEOTIDE SEQUENCE [LARGE SCALE GENOMIC DNA]</scope>
    <source>
        <strain evidence="12 13">HHB12029</strain>
    </source>
</reference>
<comment type="similarity">
    <text evidence="1">Belongs to the class I-like SAM-binding methyltransferase superfamily. TRM5/TYW2 family.</text>
</comment>
<dbReference type="GO" id="GO:0070901">
    <property type="term" value="P:mitochondrial tRNA methylation"/>
    <property type="evidence" value="ECO:0007669"/>
    <property type="project" value="UniProtKB-ARBA"/>
</dbReference>
<dbReference type="PANTHER" id="PTHR23245:SF36">
    <property type="entry name" value="TRNA (GUANINE(37)-N1)-METHYLTRANSFERASE"/>
    <property type="match status" value="1"/>
</dbReference>
<keyword evidence="7 10" id="KW-0496">Mitochondrion</keyword>
<dbReference type="GO" id="GO:0005759">
    <property type="term" value="C:mitochondrial matrix"/>
    <property type="evidence" value="ECO:0007669"/>
    <property type="project" value="UniProtKB-SubCell"/>
</dbReference>
<feature type="binding site" evidence="10">
    <location>
        <position position="351"/>
    </location>
    <ligand>
        <name>S-adenosyl-L-methionine</name>
        <dbReference type="ChEBI" id="CHEBI:59789"/>
    </ligand>
</feature>
<dbReference type="PANTHER" id="PTHR23245">
    <property type="entry name" value="TRNA METHYLTRANSFERASE"/>
    <property type="match status" value="1"/>
</dbReference>
<comment type="subunit">
    <text evidence="10">Monomer.</text>
</comment>
<dbReference type="HAMAP" id="MF_03152">
    <property type="entry name" value="TRM5"/>
    <property type="match status" value="1"/>
</dbReference>
<dbReference type="AlphaFoldDB" id="A0A165CW57"/>
<accession>A0A165CW57</accession>
<feature type="binding site" evidence="10">
    <location>
        <position position="219"/>
    </location>
    <ligand>
        <name>S-adenosyl-L-methionine</name>
        <dbReference type="ChEBI" id="CHEBI:59789"/>
    </ligand>
</feature>
<dbReference type="PROSITE" id="PS51684">
    <property type="entry name" value="SAM_MT_TRM5_TYW2"/>
    <property type="match status" value="1"/>
</dbReference>
<dbReference type="InParanoid" id="A0A165CW57"/>